<gene>
    <name evidence="5" type="ORF">MNBD_NITROSPINAE04-1306</name>
</gene>
<comment type="cofactor">
    <cofactor evidence="1">
        <name>Zn(2+)</name>
        <dbReference type="ChEBI" id="CHEBI:29105"/>
    </cofactor>
</comment>
<proteinExistence type="predicted"/>
<keyword evidence="3" id="KW-0862">Zinc</keyword>
<evidence type="ECO:0000256" key="3">
    <source>
        <dbReference type="ARBA" id="ARBA00022833"/>
    </source>
</evidence>
<evidence type="ECO:0008006" key="6">
    <source>
        <dbReference type="Google" id="ProtNLM"/>
    </source>
</evidence>
<protein>
    <recommendedName>
        <fullName evidence="6">6-carboxytetrahydropterin synthase</fullName>
    </recommendedName>
</protein>
<dbReference type="GO" id="GO:0016829">
    <property type="term" value="F:lyase activity"/>
    <property type="evidence" value="ECO:0007669"/>
    <property type="project" value="UniProtKB-KW"/>
</dbReference>
<evidence type="ECO:0000256" key="4">
    <source>
        <dbReference type="ARBA" id="ARBA00023239"/>
    </source>
</evidence>
<dbReference type="PANTHER" id="PTHR12589">
    <property type="entry name" value="PYRUVOYL TETRAHYDROBIOPTERIN SYNTHASE"/>
    <property type="match status" value="1"/>
</dbReference>
<keyword evidence="4" id="KW-0456">Lyase</keyword>
<dbReference type="EMBL" id="UOGA01000203">
    <property type="protein sequence ID" value="VAX21544.1"/>
    <property type="molecule type" value="Genomic_DNA"/>
</dbReference>
<sequence length="162" mass="17958">MKQQTRVRVYGGKNGFAASHFLVGMGKCERLHGHNYCVTVEICGEPDDNGVIIDFHDLNLAVSKVCQSLDHRVLIAKDEKRYKLRAGESEVEVIFGEKRFLFPAADCVIVPVSATTVEKISCHLLGAILKELDKGSYTGFKWIEVGVSEGSKQMALCRRELG</sequence>
<name>A0A3B1CC10_9ZZZZ</name>
<dbReference type="InterPro" id="IPR007115">
    <property type="entry name" value="6-PTP_synth/QueD"/>
</dbReference>
<keyword evidence="2" id="KW-0479">Metal-binding</keyword>
<dbReference type="InterPro" id="IPR038418">
    <property type="entry name" value="6-PTP_synth/QueD_sf"/>
</dbReference>
<dbReference type="AlphaFoldDB" id="A0A3B1CC10"/>
<dbReference type="Pfam" id="PF01242">
    <property type="entry name" value="PTPS"/>
    <property type="match status" value="1"/>
</dbReference>
<dbReference type="PANTHER" id="PTHR12589:SF7">
    <property type="entry name" value="6-PYRUVOYL TETRAHYDROBIOPTERIN SYNTHASE"/>
    <property type="match status" value="1"/>
</dbReference>
<organism evidence="5">
    <name type="scientific">hydrothermal vent metagenome</name>
    <dbReference type="NCBI Taxonomy" id="652676"/>
    <lineage>
        <taxon>unclassified sequences</taxon>
        <taxon>metagenomes</taxon>
        <taxon>ecological metagenomes</taxon>
    </lineage>
</organism>
<dbReference type="GO" id="GO:0046872">
    <property type="term" value="F:metal ion binding"/>
    <property type="evidence" value="ECO:0007669"/>
    <property type="project" value="UniProtKB-KW"/>
</dbReference>
<evidence type="ECO:0000313" key="5">
    <source>
        <dbReference type="EMBL" id="VAX21544.1"/>
    </source>
</evidence>
<accession>A0A3B1CC10</accession>
<evidence type="ECO:0000256" key="2">
    <source>
        <dbReference type="ARBA" id="ARBA00022723"/>
    </source>
</evidence>
<reference evidence="5" key="1">
    <citation type="submission" date="2018-06" db="EMBL/GenBank/DDBJ databases">
        <authorList>
            <person name="Zhirakovskaya E."/>
        </authorList>
    </citation>
    <scope>NUCLEOTIDE SEQUENCE</scope>
</reference>
<dbReference type="Gene3D" id="3.30.479.10">
    <property type="entry name" value="6-pyruvoyl tetrahydropterin synthase/QueD"/>
    <property type="match status" value="1"/>
</dbReference>
<dbReference type="SUPFAM" id="SSF55620">
    <property type="entry name" value="Tetrahydrobiopterin biosynthesis enzymes-like"/>
    <property type="match status" value="1"/>
</dbReference>
<evidence type="ECO:0000256" key="1">
    <source>
        <dbReference type="ARBA" id="ARBA00001947"/>
    </source>
</evidence>